<evidence type="ECO:0000313" key="3">
    <source>
        <dbReference type="Proteomes" id="UP000676310"/>
    </source>
</evidence>
<protein>
    <submittedName>
        <fullName evidence="2">Uncharacterized protein</fullName>
    </submittedName>
</protein>
<proteinExistence type="predicted"/>
<gene>
    <name evidence="2" type="ORF">ALTATR162_LOCUS7485</name>
</gene>
<dbReference type="Proteomes" id="UP000676310">
    <property type="component" value="Unassembled WGS sequence"/>
</dbReference>
<dbReference type="RefSeq" id="XP_043171048.1">
    <property type="nucleotide sequence ID" value="XM_043315113.1"/>
</dbReference>
<feature type="compositionally biased region" description="Basic and acidic residues" evidence="1">
    <location>
        <begin position="184"/>
        <end position="194"/>
    </location>
</feature>
<feature type="compositionally biased region" description="Polar residues" evidence="1">
    <location>
        <begin position="146"/>
        <end position="160"/>
    </location>
</feature>
<comment type="caution">
    <text evidence="2">The sequence shown here is derived from an EMBL/GenBank/DDBJ whole genome shotgun (WGS) entry which is preliminary data.</text>
</comment>
<dbReference type="OrthoDB" id="3674353at2759"/>
<keyword evidence="3" id="KW-1185">Reference proteome</keyword>
<dbReference type="EMBL" id="CAJRGZ010000022">
    <property type="protein sequence ID" value="CAG5172516.1"/>
    <property type="molecule type" value="Genomic_DNA"/>
</dbReference>
<sequence>MERPCHHSYTQAPNLSPSLSQSVCAVCFTEARIAEVKAVQAALTRRGGIFGSSNAGPDWCSTDGDVKKWMNHRDWTRQWRRTRLDCWRLVAKLEKLQDEKSDLVEEWGVDEALDLWERAKEECSQVPGFQHVEDSASTAEEEMPKSHNTQAVSEPAQTEENPSKGDWETVKRRWKKRSQPLKSSHQDDFKQEDTGKVTLKEMKGVTNRLKDLEFALGNRFEAHAKDNKYTSAVLIEPTENPRRIPRGEGTPVESDSLPETATGKPRSALKWNSLSSPHFPKSVSIDAQAAIFPLNTTPTTTTPHHEHTMAEKSQTLGRLLISSKKKFAASREDSEEKDEVLTGNAEKAAVDQGKETEKGGEGQSQFRDSWRDPRLFYMRDWFTKVLTRDGNTPPLSRSHQEELTWDLKECNRALAQAEGVKEWRDAESER</sequence>
<accession>A0A8J2IDD6</accession>
<organism evidence="2 3">
    <name type="scientific">Alternaria atra</name>
    <dbReference type="NCBI Taxonomy" id="119953"/>
    <lineage>
        <taxon>Eukaryota</taxon>
        <taxon>Fungi</taxon>
        <taxon>Dikarya</taxon>
        <taxon>Ascomycota</taxon>
        <taxon>Pezizomycotina</taxon>
        <taxon>Dothideomycetes</taxon>
        <taxon>Pleosporomycetidae</taxon>
        <taxon>Pleosporales</taxon>
        <taxon>Pleosporineae</taxon>
        <taxon>Pleosporaceae</taxon>
        <taxon>Alternaria</taxon>
        <taxon>Alternaria sect. Ulocladioides</taxon>
    </lineage>
</organism>
<evidence type="ECO:0000256" key="1">
    <source>
        <dbReference type="SAM" id="MobiDB-lite"/>
    </source>
</evidence>
<reference evidence="2" key="1">
    <citation type="submission" date="2021-05" db="EMBL/GenBank/DDBJ databases">
        <authorList>
            <person name="Stam R."/>
        </authorList>
    </citation>
    <scope>NUCLEOTIDE SEQUENCE</scope>
    <source>
        <strain evidence="2">CS162</strain>
    </source>
</reference>
<feature type="region of interest" description="Disordered" evidence="1">
    <location>
        <begin position="127"/>
        <end position="194"/>
    </location>
</feature>
<name>A0A8J2IDD6_9PLEO</name>
<dbReference type="AlphaFoldDB" id="A0A8J2IDD6"/>
<feature type="region of interest" description="Disordered" evidence="1">
    <location>
        <begin position="238"/>
        <end position="270"/>
    </location>
</feature>
<feature type="compositionally biased region" description="Basic and acidic residues" evidence="1">
    <location>
        <begin position="348"/>
        <end position="360"/>
    </location>
</feature>
<dbReference type="GeneID" id="67019490"/>
<feature type="compositionally biased region" description="Basic and acidic residues" evidence="1">
    <location>
        <begin position="161"/>
        <end position="171"/>
    </location>
</feature>
<feature type="region of interest" description="Disordered" evidence="1">
    <location>
        <begin position="327"/>
        <end position="367"/>
    </location>
</feature>
<evidence type="ECO:0000313" key="2">
    <source>
        <dbReference type="EMBL" id="CAG5172516.1"/>
    </source>
</evidence>